<sequence>MKAVSKIMHPLILISILLIGKNSGAQQLSSSLQIGPYDTIRVELTFTETGIPVPTSDLEPLYLFAQMTAKWRKYYQAWGRLKNAVYVTYPYAKAAGSVINQINQELVGVTNKHKRKKIIKAHEKELKDKFSSKLKNLSVYQGKVLMKLINRETGNSCYEIIDEYKGDFSAVVYQGVAKIFGSSLKQTYDGARDDRSIEILAQQAAAYYGY</sequence>
<organism evidence="1 2">
    <name type="scientific">Arachidicoccus rhizosphaerae</name>
    <dbReference type="NCBI Taxonomy" id="551991"/>
    <lineage>
        <taxon>Bacteria</taxon>
        <taxon>Pseudomonadati</taxon>
        <taxon>Bacteroidota</taxon>
        <taxon>Chitinophagia</taxon>
        <taxon>Chitinophagales</taxon>
        <taxon>Chitinophagaceae</taxon>
        <taxon>Arachidicoccus</taxon>
    </lineage>
</organism>
<evidence type="ECO:0000313" key="1">
    <source>
        <dbReference type="EMBL" id="SDZ98853.1"/>
    </source>
</evidence>
<evidence type="ECO:0000313" key="2">
    <source>
        <dbReference type="Proteomes" id="UP000199041"/>
    </source>
</evidence>
<gene>
    <name evidence="1" type="ORF">SAMN05192529_105174</name>
</gene>
<keyword evidence="2" id="KW-1185">Reference proteome</keyword>
<dbReference type="STRING" id="551991.SAMN05192529_105174"/>
<dbReference type="InterPro" id="IPR025636">
    <property type="entry name" value="DUF4294"/>
</dbReference>
<proteinExistence type="predicted"/>
<accession>A0A1H3XHR0</accession>
<name>A0A1H3XHR0_9BACT</name>
<dbReference type="Pfam" id="PF14127">
    <property type="entry name" value="DUF4294"/>
    <property type="match status" value="1"/>
</dbReference>
<dbReference type="Proteomes" id="UP000199041">
    <property type="component" value="Unassembled WGS sequence"/>
</dbReference>
<dbReference type="AlphaFoldDB" id="A0A1H3XHR0"/>
<evidence type="ECO:0008006" key="3">
    <source>
        <dbReference type="Google" id="ProtNLM"/>
    </source>
</evidence>
<dbReference type="EMBL" id="FNQY01000005">
    <property type="protein sequence ID" value="SDZ98853.1"/>
    <property type="molecule type" value="Genomic_DNA"/>
</dbReference>
<reference evidence="1 2" key="1">
    <citation type="submission" date="2016-10" db="EMBL/GenBank/DDBJ databases">
        <authorList>
            <person name="de Groot N.N."/>
        </authorList>
    </citation>
    <scope>NUCLEOTIDE SEQUENCE [LARGE SCALE GENOMIC DNA]</scope>
    <source>
        <strain evidence="1 2">Vu-144</strain>
    </source>
</reference>
<dbReference type="OrthoDB" id="1491885at2"/>
<protein>
    <recommendedName>
        <fullName evidence="3">DUF4294 domain-containing protein</fullName>
    </recommendedName>
</protein>